<evidence type="ECO:0000259" key="3">
    <source>
        <dbReference type="Pfam" id="PF03067"/>
    </source>
</evidence>
<feature type="region of interest" description="Disordered" evidence="1">
    <location>
        <begin position="75"/>
        <end position="94"/>
    </location>
</feature>
<accession>A0A8S3ZZ46</accession>
<comment type="caution">
    <text evidence="4">The sequence shown here is derived from an EMBL/GenBank/DDBJ whole genome shotgun (WGS) entry which is preliminary data.</text>
</comment>
<dbReference type="OrthoDB" id="64893at2759"/>
<proteinExistence type="predicted"/>
<feature type="signal peptide" evidence="2">
    <location>
        <begin position="1"/>
        <end position="23"/>
    </location>
</feature>
<feature type="non-terminal residue" evidence="4">
    <location>
        <position position="214"/>
    </location>
</feature>
<keyword evidence="2" id="KW-0732">Signal</keyword>
<name>A0A8S3ZZ46_9EUPU</name>
<evidence type="ECO:0000313" key="4">
    <source>
        <dbReference type="EMBL" id="CAG5133342.1"/>
    </source>
</evidence>
<dbReference type="Pfam" id="PF03067">
    <property type="entry name" value="LPMO_10"/>
    <property type="match status" value="1"/>
</dbReference>
<gene>
    <name evidence="4" type="ORF">CUNI_LOCUS18900</name>
</gene>
<dbReference type="AlphaFoldDB" id="A0A8S3ZZ46"/>
<evidence type="ECO:0000256" key="2">
    <source>
        <dbReference type="SAM" id="SignalP"/>
    </source>
</evidence>
<keyword evidence="5" id="KW-1185">Reference proteome</keyword>
<organism evidence="4 5">
    <name type="scientific">Candidula unifasciata</name>
    <dbReference type="NCBI Taxonomy" id="100452"/>
    <lineage>
        <taxon>Eukaryota</taxon>
        <taxon>Metazoa</taxon>
        <taxon>Spiralia</taxon>
        <taxon>Lophotrochozoa</taxon>
        <taxon>Mollusca</taxon>
        <taxon>Gastropoda</taxon>
        <taxon>Heterobranchia</taxon>
        <taxon>Euthyneura</taxon>
        <taxon>Panpulmonata</taxon>
        <taxon>Eupulmonata</taxon>
        <taxon>Stylommatophora</taxon>
        <taxon>Helicina</taxon>
        <taxon>Helicoidea</taxon>
        <taxon>Geomitridae</taxon>
        <taxon>Candidula</taxon>
    </lineage>
</organism>
<dbReference type="Proteomes" id="UP000678393">
    <property type="component" value="Unassembled WGS sequence"/>
</dbReference>
<reference evidence="4" key="1">
    <citation type="submission" date="2021-04" db="EMBL/GenBank/DDBJ databases">
        <authorList>
            <consortium name="Molecular Ecology Group"/>
        </authorList>
    </citation>
    <scope>NUCLEOTIDE SEQUENCE</scope>
</reference>
<feature type="chain" id="PRO_5035729766" description="Chitin-binding type-4 domain-containing protein" evidence="2">
    <location>
        <begin position="24"/>
        <end position="214"/>
    </location>
</feature>
<evidence type="ECO:0000256" key="1">
    <source>
        <dbReference type="SAM" id="MobiDB-lite"/>
    </source>
</evidence>
<sequence>MAALRQLISLILLSVNFLDLSRAGTRMLEPPSRASLWRYGYNTPRNNWDDMTDCGGYERHHIKNGGNCGVCGDASDEPTPRRHEAGGELSPNPTPVKAFETGSYLTVVMETSSSLFGHFEFRLCNISHNMETPSQNCFDQTQLTILESELGTEYQIGSRQGIHVLNLRLPTGVVCSHCIVQWTHKTGFTTNQESCLTCPGGESKCRACKGCGNQ</sequence>
<evidence type="ECO:0000313" key="5">
    <source>
        <dbReference type="Proteomes" id="UP000678393"/>
    </source>
</evidence>
<dbReference type="InterPro" id="IPR004302">
    <property type="entry name" value="Cellulose/chitin-bd_N"/>
</dbReference>
<protein>
    <recommendedName>
        <fullName evidence="3">Chitin-binding type-4 domain-containing protein</fullName>
    </recommendedName>
</protein>
<feature type="domain" description="Chitin-binding type-4" evidence="3">
    <location>
        <begin position="27"/>
        <end position="187"/>
    </location>
</feature>
<dbReference type="EMBL" id="CAJHNH020006113">
    <property type="protein sequence ID" value="CAG5133342.1"/>
    <property type="molecule type" value="Genomic_DNA"/>
</dbReference>